<dbReference type="EMBL" id="MCFA01000018">
    <property type="protein sequence ID" value="ORY16433.1"/>
    <property type="molecule type" value="Genomic_DNA"/>
</dbReference>
<evidence type="ECO:0000313" key="10">
    <source>
        <dbReference type="EMBL" id="ORY16433.1"/>
    </source>
</evidence>
<feature type="transmembrane region" description="Helical" evidence="8">
    <location>
        <begin position="180"/>
        <end position="200"/>
    </location>
</feature>
<dbReference type="InterPro" id="IPR003663">
    <property type="entry name" value="Sugar/inositol_transpt"/>
</dbReference>
<dbReference type="InterPro" id="IPR036259">
    <property type="entry name" value="MFS_trans_sf"/>
</dbReference>
<evidence type="ECO:0000256" key="1">
    <source>
        <dbReference type="ARBA" id="ARBA00004141"/>
    </source>
</evidence>
<evidence type="ECO:0000256" key="6">
    <source>
        <dbReference type="ARBA" id="ARBA00023136"/>
    </source>
</evidence>
<feature type="transmembrane region" description="Helical" evidence="8">
    <location>
        <begin position="82"/>
        <end position="101"/>
    </location>
</feature>
<feature type="transmembrane region" description="Helical" evidence="8">
    <location>
        <begin position="51"/>
        <end position="70"/>
    </location>
</feature>
<dbReference type="PROSITE" id="PS00217">
    <property type="entry name" value="SUGAR_TRANSPORT_2"/>
    <property type="match status" value="1"/>
</dbReference>
<feature type="transmembrane region" description="Helical" evidence="8">
    <location>
        <begin position="424"/>
        <end position="444"/>
    </location>
</feature>
<feature type="domain" description="Major facilitator superfamily (MFS) profile" evidence="9">
    <location>
        <begin position="18"/>
        <end position="449"/>
    </location>
</feature>
<keyword evidence="5 8" id="KW-1133">Transmembrane helix</keyword>
<feature type="transmembrane region" description="Helical" evidence="8">
    <location>
        <begin position="260"/>
        <end position="283"/>
    </location>
</feature>
<dbReference type="GO" id="GO:0016020">
    <property type="term" value="C:membrane"/>
    <property type="evidence" value="ECO:0007669"/>
    <property type="project" value="UniProtKB-SubCell"/>
</dbReference>
<dbReference type="InterPro" id="IPR050360">
    <property type="entry name" value="MFS_Sugar_Transporters"/>
</dbReference>
<dbReference type="AlphaFoldDB" id="A0A1Y2A1M5"/>
<dbReference type="InterPro" id="IPR020846">
    <property type="entry name" value="MFS_dom"/>
</dbReference>
<sequence>MSPSFLKKFTKPPGYVVASALVSLGGILNGFDTGSIGAITEMKSFLETIGHLTPLMRGFTVSLILLTGAFPSFFAGQLADRFGRLAIVMAGALIFTVGAILQGTAHRLPEFLVGRAMCGFGEGLWLSTVTVYITEIAPSLQRGVLVSLPSFGSTAGICLGYFTCYGTAGIPSTMSWRIPFIIQAILSAIFASFCVFLPASPRWLILYGKRDQALKEIERLGISQVEAEKDILSARPDQTSSVSTLEGFLMIFRRQYRARTVLALFVLGMIQLSGIDGVLYYAPTLFAQAGIPSQTASFLASGVSAILMLAVTIPAVIYSDRMGRRTSIIAGGLTLAFCMLLIGSLYASKNVHPTGPVRWIVVVLIFIFALTYCFTWAIVGKIYASEIQPAKTRAAANCLAQGLNFFANWLVAFATPVFLANSAFGAYFLFGFLTLGTVIVLATYMPETRGRSLEEIQSAFHQRPVMRSWVYHLRRLVSGRVFSPPSTSSDGMRSDRSGVEIATMTGANASGVASGGVMNAESATGDVEMESVTVG</sequence>
<comment type="similarity">
    <text evidence="2 7">Belongs to the major facilitator superfamily. Sugar transporter (TC 2.A.1.1) family.</text>
</comment>
<dbReference type="PRINTS" id="PR00171">
    <property type="entry name" value="SUGRTRNSPORT"/>
</dbReference>
<gene>
    <name evidence="10" type="ORF">BCR34DRAFT_507154</name>
</gene>
<dbReference type="PANTHER" id="PTHR48022">
    <property type="entry name" value="PLASTIDIC GLUCOSE TRANSPORTER 4"/>
    <property type="match status" value="1"/>
</dbReference>
<evidence type="ECO:0000256" key="4">
    <source>
        <dbReference type="ARBA" id="ARBA00022692"/>
    </source>
</evidence>
<feature type="transmembrane region" description="Helical" evidence="8">
    <location>
        <begin position="328"/>
        <end position="347"/>
    </location>
</feature>
<dbReference type="Gene3D" id="1.20.1250.20">
    <property type="entry name" value="MFS general substrate transporter like domains"/>
    <property type="match status" value="1"/>
</dbReference>
<evidence type="ECO:0000256" key="8">
    <source>
        <dbReference type="SAM" id="Phobius"/>
    </source>
</evidence>
<dbReference type="Proteomes" id="UP000193144">
    <property type="component" value="Unassembled WGS sequence"/>
</dbReference>
<evidence type="ECO:0000256" key="5">
    <source>
        <dbReference type="ARBA" id="ARBA00022989"/>
    </source>
</evidence>
<dbReference type="SUPFAM" id="SSF103473">
    <property type="entry name" value="MFS general substrate transporter"/>
    <property type="match status" value="1"/>
</dbReference>
<dbReference type="PANTHER" id="PTHR48022:SF20">
    <property type="entry name" value="MAJOR FACILITATOR SUPERFAMILY (MFS) PROFILE DOMAIN-CONTAINING PROTEIN-RELATED"/>
    <property type="match status" value="1"/>
</dbReference>
<dbReference type="PROSITE" id="PS50850">
    <property type="entry name" value="MFS"/>
    <property type="match status" value="1"/>
</dbReference>
<reference evidence="10 11" key="1">
    <citation type="submission" date="2016-07" db="EMBL/GenBank/DDBJ databases">
        <title>Pervasive Adenine N6-methylation of Active Genes in Fungi.</title>
        <authorList>
            <consortium name="DOE Joint Genome Institute"/>
            <person name="Mondo S.J."/>
            <person name="Dannebaum R.O."/>
            <person name="Kuo R.C."/>
            <person name="Labutti K."/>
            <person name="Haridas S."/>
            <person name="Kuo A."/>
            <person name="Salamov A."/>
            <person name="Ahrendt S.R."/>
            <person name="Lipzen A."/>
            <person name="Sullivan W."/>
            <person name="Andreopoulos W.B."/>
            <person name="Clum A."/>
            <person name="Lindquist E."/>
            <person name="Daum C."/>
            <person name="Ramamoorthy G.K."/>
            <person name="Gryganskyi A."/>
            <person name="Culley D."/>
            <person name="Magnuson J.K."/>
            <person name="James T.Y."/>
            <person name="O'Malley M.A."/>
            <person name="Stajich J.E."/>
            <person name="Spatafora J.W."/>
            <person name="Visel A."/>
            <person name="Grigoriev I.V."/>
        </authorList>
    </citation>
    <scope>NUCLEOTIDE SEQUENCE [LARGE SCALE GENOMIC DNA]</scope>
    <source>
        <strain evidence="10 11">CBS 115471</strain>
    </source>
</reference>
<evidence type="ECO:0000256" key="7">
    <source>
        <dbReference type="RuleBase" id="RU003346"/>
    </source>
</evidence>
<organism evidence="10 11">
    <name type="scientific">Clohesyomyces aquaticus</name>
    <dbReference type="NCBI Taxonomy" id="1231657"/>
    <lineage>
        <taxon>Eukaryota</taxon>
        <taxon>Fungi</taxon>
        <taxon>Dikarya</taxon>
        <taxon>Ascomycota</taxon>
        <taxon>Pezizomycotina</taxon>
        <taxon>Dothideomycetes</taxon>
        <taxon>Pleosporomycetidae</taxon>
        <taxon>Pleosporales</taxon>
        <taxon>Lindgomycetaceae</taxon>
        <taxon>Clohesyomyces</taxon>
    </lineage>
</organism>
<feature type="transmembrane region" description="Helical" evidence="8">
    <location>
        <begin position="113"/>
        <end position="133"/>
    </location>
</feature>
<evidence type="ECO:0000256" key="2">
    <source>
        <dbReference type="ARBA" id="ARBA00010992"/>
    </source>
</evidence>
<dbReference type="OrthoDB" id="5399138at2759"/>
<evidence type="ECO:0000259" key="9">
    <source>
        <dbReference type="PROSITE" id="PS50850"/>
    </source>
</evidence>
<evidence type="ECO:0000313" key="11">
    <source>
        <dbReference type="Proteomes" id="UP000193144"/>
    </source>
</evidence>
<protein>
    <submittedName>
        <fullName evidence="10">General substrate transporter</fullName>
    </submittedName>
</protein>
<evidence type="ECO:0000256" key="3">
    <source>
        <dbReference type="ARBA" id="ARBA00022448"/>
    </source>
</evidence>
<feature type="transmembrane region" description="Helical" evidence="8">
    <location>
        <begin position="396"/>
        <end position="418"/>
    </location>
</feature>
<proteinExistence type="inferred from homology"/>
<feature type="transmembrane region" description="Helical" evidence="8">
    <location>
        <begin position="12"/>
        <end position="31"/>
    </location>
</feature>
<dbReference type="InterPro" id="IPR005829">
    <property type="entry name" value="Sugar_transporter_CS"/>
</dbReference>
<comment type="caution">
    <text evidence="10">The sequence shown here is derived from an EMBL/GenBank/DDBJ whole genome shotgun (WGS) entry which is preliminary data.</text>
</comment>
<dbReference type="FunFam" id="1.20.1250.20:FF:000134">
    <property type="entry name" value="MFS sugar transporter protein"/>
    <property type="match status" value="1"/>
</dbReference>
<accession>A0A1Y2A1M5</accession>
<keyword evidence="3 7" id="KW-0813">Transport</keyword>
<feature type="transmembrane region" description="Helical" evidence="8">
    <location>
        <begin position="145"/>
        <end position="168"/>
    </location>
</feature>
<feature type="transmembrane region" description="Helical" evidence="8">
    <location>
        <begin position="359"/>
        <end position="384"/>
    </location>
</feature>
<dbReference type="InterPro" id="IPR005828">
    <property type="entry name" value="MFS_sugar_transport-like"/>
</dbReference>
<name>A0A1Y2A1M5_9PLEO</name>
<dbReference type="GO" id="GO:0005351">
    <property type="term" value="F:carbohydrate:proton symporter activity"/>
    <property type="evidence" value="ECO:0007669"/>
    <property type="project" value="TreeGrafter"/>
</dbReference>
<dbReference type="PROSITE" id="PS00216">
    <property type="entry name" value="SUGAR_TRANSPORT_1"/>
    <property type="match status" value="1"/>
</dbReference>
<feature type="transmembrane region" description="Helical" evidence="8">
    <location>
        <begin position="295"/>
        <end position="316"/>
    </location>
</feature>
<dbReference type="Pfam" id="PF00083">
    <property type="entry name" value="Sugar_tr"/>
    <property type="match status" value="1"/>
</dbReference>
<keyword evidence="11" id="KW-1185">Reference proteome</keyword>
<dbReference type="NCBIfam" id="TIGR00879">
    <property type="entry name" value="SP"/>
    <property type="match status" value="1"/>
</dbReference>
<keyword evidence="6 8" id="KW-0472">Membrane</keyword>
<comment type="subcellular location">
    <subcellularLocation>
        <location evidence="1">Membrane</location>
        <topology evidence="1">Multi-pass membrane protein</topology>
    </subcellularLocation>
</comment>
<keyword evidence="4 8" id="KW-0812">Transmembrane</keyword>